<evidence type="ECO:0000256" key="2">
    <source>
        <dbReference type="ARBA" id="ARBA00022490"/>
    </source>
</evidence>
<keyword evidence="2" id="KW-0963">Cytoplasm</keyword>
<dbReference type="GeneID" id="36395673"/>
<organism evidence="6 7">
    <name type="scientific">Plasmopara halstedii</name>
    <name type="common">Downy mildew of sunflower</name>
    <dbReference type="NCBI Taxonomy" id="4781"/>
    <lineage>
        <taxon>Eukaryota</taxon>
        <taxon>Sar</taxon>
        <taxon>Stramenopiles</taxon>
        <taxon>Oomycota</taxon>
        <taxon>Peronosporomycetes</taxon>
        <taxon>Peronosporales</taxon>
        <taxon>Peronosporaceae</taxon>
        <taxon>Plasmopara</taxon>
    </lineage>
</organism>
<reference evidence="7" key="1">
    <citation type="submission" date="2014-09" db="EMBL/GenBank/DDBJ databases">
        <authorList>
            <person name="Sharma Rahul"/>
            <person name="Thines Marco"/>
        </authorList>
    </citation>
    <scope>NUCLEOTIDE SEQUENCE [LARGE SCALE GENOMIC DNA]</scope>
</reference>
<evidence type="ECO:0000313" key="6">
    <source>
        <dbReference type="EMBL" id="CEG50474.1"/>
    </source>
</evidence>
<comment type="subcellular location">
    <subcellularLocation>
        <location evidence="1">Cytoplasm</location>
    </subcellularLocation>
</comment>
<accession>A0A0P1B7V8</accession>
<evidence type="ECO:0000256" key="5">
    <source>
        <dbReference type="SAM" id="MobiDB-lite"/>
    </source>
</evidence>
<sequence length="181" mass="20287">MNAAQAPSQNKRPPEKGSFPLDHYGECKPAMKEFLACMRKHGNSHIDCKQLSASYLQCRMDKGLMQSEELEKLGFHEEGMKKTWKDKTNEGRKEGEGFVAGLGIKKGRYEKGGFKDCPFSLKEGQSVVASSFASNVYSPSIANYSNNKKAESNKDRRKKMKALKSMSWSFTAIVYLLTPSL</sequence>
<evidence type="ECO:0000256" key="4">
    <source>
        <dbReference type="ARBA" id="ARBA00038223"/>
    </source>
</evidence>
<dbReference type="PANTHER" id="PTHR21107">
    <property type="entry name" value="CYTOCHROME C OXIDASE ASSEMBLY PROTEIN COX19"/>
    <property type="match status" value="1"/>
</dbReference>
<dbReference type="GO" id="GO:0033617">
    <property type="term" value="P:mitochondrial respiratory chain complex IV assembly"/>
    <property type="evidence" value="ECO:0007669"/>
    <property type="project" value="TreeGrafter"/>
</dbReference>
<name>A0A0P1B7V8_PLAHL</name>
<dbReference type="Proteomes" id="UP000054928">
    <property type="component" value="Unassembled WGS sequence"/>
</dbReference>
<evidence type="ECO:0000313" key="7">
    <source>
        <dbReference type="Proteomes" id="UP000054928"/>
    </source>
</evidence>
<keyword evidence="3" id="KW-1015">Disulfide bond</keyword>
<evidence type="ECO:0000256" key="1">
    <source>
        <dbReference type="ARBA" id="ARBA00004496"/>
    </source>
</evidence>
<dbReference type="PANTHER" id="PTHR21107:SF2">
    <property type="entry name" value="CYTOCHROME C OXIDASE ASSEMBLY PROTEIN COX19"/>
    <property type="match status" value="1"/>
</dbReference>
<protein>
    <submittedName>
        <fullName evidence="6">Related to cox19-cytochrome c oxidase assembly protein</fullName>
    </submittedName>
</protein>
<feature type="compositionally biased region" description="Polar residues" evidence="5">
    <location>
        <begin position="1"/>
        <end position="11"/>
    </location>
</feature>
<evidence type="ECO:0000256" key="3">
    <source>
        <dbReference type="ARBA" id="ARBA00023157"/>
    </source>
</evidence>
<feature type="region of interest" description="Disordered" evidence="5">
    <location>
        <begin position="1"/>
        <end position="22"/>
    </location>
</feature>
<keyword evidence="7" id="KW-1185">Reference proteome</keyword>
<dbReference type="STRING" id="4781.A0A0P1B7V8"/>
<dbReference type="PROSITE" id="PS51808">
    <property type="entry name" value="CHCH"/>
    <property type="match status" value="1"/>
</dbReference>
<dbReference type="AlphaFoldDB" id="A0A0P1B7V8"/>
<dbReference type="EMBL" id="CCYD01000116">
    <property type="protein sequence ID" value="CEG50474.1"/>
    <property type="molecule type" value="Genomic_DNA"/>
</dbReference>
<proteinExistence type="inferred from homology"/>
<dbReference type="OrthoDB" id="268594at2759"/>
<comment type="similarity">
    <text evidence="4">Belongs to the COX19 family.</text>
</comment>
<dbReference type="GO" id="GO:0005758">
    <property type="term" value="C:mitochondrial intermembrane space"/>
    <property type="evidence" value="ECO:0007669"/>
    <property type="project" value="TreeGrafter"/>
</dbReference>
<dbReference type="InterPro" id="IPR051383">
    <property type="entry name" value="COX19"/>
</dbReference>
<dbReference type="RefSeq" id="XP_024586843.1">
    <property type="nucleotide sequence ID" value="XM_024718035.1"/>
</dbReference>